<organism evidence="2 3">
    <name type="scientific">Setaria italica</name>
    <name type="common">Foxtail millet</name>
    <name type="synonym">Panicum italicum</name>
    <dbReference type="NCBI Taxonomy" id="4555"/>
    <lineage>
        <taxon>Eukaryota</taxon>
        <taxon>Viridiplantae</taxon>
        <taxon>Streptophyta</taxon>
        <taxon>Embryophyta</taxon>
        <taxon>Tracheophyta</taxon>
        <taxon>Spermatophyta</taxon>
        <taxon>Magnoliopsida</taxon>
        <taxon>Liliopsida</taxon>
        <taxon>Poales</taxon>
        <taxon>Poaceae</taxon>
        <taxon>PACMAD clade</taxon>
        <taxon>Panicoideae</taxon>
        <taxon>Panicodae</taxon>
        <taxon>Paniceae</taxon>
        <taxon>Cenchrinae</taxon>
        <taxon>Setaria</taxon>
    </lineage>
</organism>
<dbReference type="EnsemblPlants" id="KQK89916">
    <property type="protein sequence ID" value="KQK89916"/>
    <property type="gene ID" value="SETIT_040654mg"/>
</dbReference>
<reference evidence="3" key="1">
    <citation type="journal article" date="2012" name="Nat. Biotechnol.">
        <title>Reference genome sequence of the model plant Setaria.</title>
        <authorList>
            <person name="Bennetzen J.L."/>
            <person name="Schmutz J."/>
            <person name="Wang H."/>
            <person name="Percifield R."/>
            <person name="Hawkins J."/>
            <person name="Pontaroli A.C."/>
            <person name="Estep M."/>
            <person name="Feng L."/>
            <person name="Vaughn J.N."/>
            <person name="Grimwood J."/>
            <person name="Jenkins J."/>
            <person name="Barry K."/>
            <person name="Lindquist E."/>
            <person name="Hellsten U."/>
            <person name="Deshpande S."/>
            <person name="Wang X."/>
            <person name="Wu X."/>
            <person name="Mitros T."/>
            <person name="Triplett J."/>
            <person name="Yang X."/>
            <person name="Ye C.Y."/>
            <person name="Mauro-Herrera M."/>
            <person name="Wang L."/>
            <person name="Li P."/>
            <person name="Sharma M."/>
            <person name="Sharma R."/>
            <person name="Ronald P.C."/>
            <person name="Panaud O."/>
            <person name="Kellogg E.A."/>
            <person name="Brutnell T.P."/>
            <person name="Doust A.N."/>
            <person name="Tuskan G.A."/>
            <person name="Rokhsar D."/>
            <person name="Devos K.M."/>
        </authorList>
    </citation>
    <scope>NUCLEOTIDE SEQUENCE [LARGE SCALE GENOMIC DNA]</scope>
    <source>
        <strain evidence="3">cv. Yugu1</strain>
    </source>
</reference>
<protein>
    <submittedName>
        <fullName evidence="2">Uncharacterized protein</fullName>
    </submittedName>
</protein>
<feature type="region of interest" description="Disordered" evidence="1">
    <location>
        <begin position="1"/>
        <end position="23"/>
    </location>
</feature>
<proteinExistence type="predicted"/>
<dbReference type="InParanoid" id="K4AP06"/>
<reference evidence="2" key="2">
    <citation type="submission" date="2018-08" db="UniProtKB">
        <authorList>
            <consortium name="EnsemblPlants"/>
        </authorList>
    </citation>
    <scope>IDENTIFICATION</scope>
    <source>
        <strain evidence="2">Yugu1</strain>
    </source>
</reference>
<dbReference type="AlphaFoldDB" id="K4AP06"/>
<dbReference type="Proteomes" id="UP000004995">
    <property type="component" value="Unassembled WGS sequence"/>
</dbReference>
<evidence type="ECO:0000313" key="3">
    <source>
        <dbReference type="Proteomes" id="UP000004995"/>
    </source>
</evidence>
<dbReference type="EMBL" id="AGNK02005841">
    <property type="status" value="NOT_ANNOTATED_CDS"/>
    <property type="molecule type" value="Genomic_DNA"/>
</dbReference>
<name>K4AP06_SETIT</name>
<keyword evidence="3" id="KW-1185">Reference proteome</keyword>
<dbReference type="HOGENOM" id="CLU_3360639_0_0_1"/>
<feature type="compositionally biased region" description="Pro residues" evidence="1">
    <location>
        <begin position="7"/>
        <end position="17"/>
    </location>
</feature>
<evidence type="ECO:0000313" key="2">
    <source>
        <dbReference type="EnsemblPlants" id="KQK89916"/>
    </source>
</evidence>
<accession>K4AP06</accession>
<sequence>MENGGPHPGPRARPPHVPSDASGNLVFLGHGYFLLR</sequence>
<evidence type="ECO:0000256" key="1">
    <source>
        <dbReference type="SAM" id="MobiDB-lite"/>
    </source>
</evidence>
<dbReference type="Gramene" id="KQK89916">
    <property type="protein sequence ID" value="KQK89916"/>
    <property type="gene ID" value="SETIT_040654mg"/>
</dbReference>